<dbReference type="AlphaFoldDB" id="A0A4R7ZKG8"/>
<name>A0A4R7ZKG8_9ACTN</name>
<organism evidence="4 5">
    <name type="scientific">Kribbella kalugense</name>
    <dbReference type="NCBI Taxonomy" id="2512221"/>
    <lineage>
        <taxon>Bacteria</taxon>
        <taxon>Bacillati</taxon>
        <taxon>Actinomycetota</taxon>
        <taxon>Actinomycetes</taxon>
        <taxon>Propionibacteriales</taxon>
        <taxon>Kribbellaceae</taxon>
        <taxon>Kribbella</taxon>
    </lineage>
</organism>
<accession>A0A4R7ZKG8</accession>
<keyword evidence="5" id="KW-1185">Reference proteome</keyword>
<dbReference type="Pfam" id="PF26526">
    <property type="entry name" value="DUF8175"/>
    <property type="match status" value="1"/>
</dbReference>
<sequence>MSNDTEEKSPYGAGFIAACIVVGAVLLCGLLILVTGSGSSGSATASAQQPPDPAPVARAENDPATPVSTVDRAQAGGCGLPAGDQAVPDRAPSVDSWEVSRRIVVPRSSAYGPRTTDTDGFRHCFAHSPTGALYAAYSAIAAIADQSKVVPTARKLMIPGAATDSLIQELTIQQTSTESSSIQPVGYRVVDAGPERVTVMLAFPVESVYMSATLTLVWYQGDWRIQPPAPGQAVGAPFAQHRDLADFVNWSGV</sequence>
<proteinExistence type="predicted"/>
<evidence type="ECO:0000256" key="1">
    <source>
        <dbReference type="SAM" id="MobiDB-lite"/>
    </source>
</evidence>
<evidence type="ECO:0000313" key="5">
    <source>
        <dbReference type="Proteomes" id="UP000295447"/>
    </source>
</evidence>
<keyword evidence="2" id="KW-0472">Membrane</keyword>
<evidence type="ECO:0000256" key="2">
    <source>
        <dbReference type="SAM" id="Phobius"/>
    </source>
</evidence>
<dbReference type="RefSeq" id="WP_134121286.1">
    <property type="nucleotide sequence ID" value="NZ_SODF01000002.1"/>
</dbReference>
<dbReference type="OrthoDB" id="4428031at2"/>
<dbReference type="EMBL" id="SODF01000002">
    <property type="protein sequence ID" value="TDW18283.1"/>
    <property type="molecule type" value="Genomic_DNA"/>
</dbReference>
<protein>
    <recommendedName>
        <fullName evidence="3">DUF8175 domain-containing protein</fullName>
    </recommendedName>
</protein>
<feature type="transmembrane region" description="Helical" evidence="2">
    <location>
        <begin position="12"/>
        <end position="34"/>
    </location>
</feature>
<keyword evidence="2" id="KW-1133">Transmembrane helix</keyword>
<gene>
    <name evidence="4" type="ORF">EV650_4867</name>
</gene>
<evidence type="ECO:0000313" key="4">
    <source>
        <dbReference type="EMBL" id="TDW18283.1"/>
    </source>
</evidence>
<feature type="region of interest" description="Disordered" evidence="1">
    <location>
        <begin position="41"/>
        <end position="72"/>
    </location>
</feature>
<feature type="domain" description="DUF8175" evidence="3">
    <location>
        <begin position="60"/>
        <end position="248"/>
    </location>
</feature>
<keyword evidence="2" id="KW-0812">Transmembrane</keyword>
<evidence type="ECO:0000259" key="3">
    <source>
        <dbReference type="Pfam" id="PF26526"/>
    </source>
</evidence>
<dbReference type="Proteomes" id="UP000295447">
    <property type="component" value="Unassembled WGS sequence"/>
</dbReference>
<reference evidence="4 5" key="1">
    <citation type="submission" date="2019-03" db="EMBL/GenBank/DDBJ databases">
        <title>Genomic Encyclopedia of Type Strains, Phase III (KMG-III): the genomes of soil and plant-associated and newly described type strains.</title>
        <authorList>
            <person name="Whitman W."/>
        </authorList>
    </citation>
    <scope>NUCLEOTIDE SEQUENCE [LARGE SCALE GENOMIC DNA]</scope>
    <source>
        <strain evidence="4 5">VKM Ac-2570</strain>
    </source>
</reference>
<dbReference type="InterPro" id="IPR058488">
    <property type="entry name" value="DUF8175"/>
</dbReference>
<comment type="caution">
    <text evidence="4">The sequence shown here is derived from an EMBL/GenBank/DDBJ whole genome shotgun (WGS) entry which is preliminary data.</text>
</comment>